<dbReference type="RefSeq" id="WP_345458944.1">
    <property type="nucleotide sequence ID" value="NZ_BAABHF010000010.1"/>
</dbReference>
<dbReference type="Proteomes" id="UP001500503">
    <property type="component" value="Unassembled WGS sequence"/>
</dbReference>
<evidence type="ECO:0000313" key="1">
    <source>
        <dbReference type="EMBL" id="GAA4487187.1"/>
    </source>
</evidence>
<dbReference type="EMBL" id="BAABHF010000010">
    <property type="protein sequence ID" value="GAA4487187.1"/>
    <property type="molecule type" value="Genomic_DNA"/>
</dbReference>
<protein>
    <submittedName>
        <fullName evidence="1">Uncharacterized protein</fullName>
    </submittedName>
</protein>
<name>A0ABP8PJX5_9ACTN</name>
<comment type="caution">
    <text evidence="1">The sequence shown here is derived from an EMBL/GenBank/DDBJ whole genome shotgun (WGS) entry which is preliminary data.</text>
</comment>
<sequence>MAIGQQFVKGGLGVLECTRQLFRSPEASLEILERGGKPRLRVGVVGYSGQRFDEDEARRLLRKAYAAVRKDHPDHDLTVISGLTKMGIPKLAYEEAGEHWLAEAVDSGRAVDFAWSTVDRVRIVGDNWGDESDTFVRGIDVLVRVGGGAQSRAETLAVKRLGKPVYEHELPASQASADS</sequence>
<keyword evidence="2" id="KW-1185">Reference proteome</keyword>
<proteinExistence type="predicted"/>
<gene>
    <name evidence="1" type="ORF">GCM10023191_014720</name>
</gene>
<organism evidence="1 2">
    <name type="scientific">Actinoallomurus oryzae</name>
    <dbReference type="NCBI Taxonomy" id="502180"/>
    <lineage>
        <taxon>Bacteria</taxon>
        <taxon>Bacillati</taxon>
        <taxon>Actinomycetota</taxon>
        <taxon>Actinomycetes</taxon>
        <taxon>Streptosporangiales</taxon>
        <taxon>Thermomonosporaceae</taxon>
        <taxon>Actinoallomurus</taxon>
    </lineage>
</organism>
<accession>A0ABP8PJX5</accession>
<reference evidence="2" key="1">
    <citation type="journal article" date="2019" name="Int. J. Syst. Evol. Microbiol.">
        <title>The Global Catalogue of Microorganisms (GCM) 10K type strain sequencing project: providing services to taxonomists for standard genome sequencing and annotation.</title>
        <authorList>
            <consortium name="The Broad Institute Genomics Platform"/>
            <consortium name="The Broad Institute Genome Sequencing Center for Infectious Disease"/>
            <person name="Wu L."/>
            <person name="Ma J."/>
        </authorList>
    </citation>
    <scope>NUCLEOTIDE SEQUENCE [LARGE SCALE GENOMIC DNA]</scope>
    <source>
        <strain evidence="2">JCM 17933</strain>
    </source>
</reference>
<evidence type="ECO:0000313" key="2">
    <source>
        <dbReference type="Proteomes" id="UP001500503"/>
    </source>
</evidence>